<evidence type="ECO:0000259" key="8">
    <source>
        <dbReference type="PROSITE" id="PS50893"/>
    </source>
</evidence>
<dbReference type="GO" id="GO:0034040">
    <property type="term" value="F:ATPase-coupled lipid transmembrane transporter activity"/>
    <property type="evidence" value="ECO:0007669"/>
    <property type="project" value="TreeGrafter"/>
</dbReference>
<evidence type="ECO:0000256" key="7">
    <source>
        <dbReference type="SAM" id="Phobius"/>
    </source>
</evidence>
<keyword evidence="2 7" id="KW-0812">Transmembrane</keyword>
<dbReference type="InterPro" id="IPR011527">
    <property type="entry name" value="ABC1_TM_dom"/>
</dbReference>
<evidence type="ECO:0000256" key="2">
    <source>
        <dbReference type="ARBA" id="ARBA00022692"/>
    </source>
</evidence>
<organism evidence="10 11">
    <name type="scientific">Halodesulfovibrio spirochaetisodalis</name>
    <dbReference type="NCBI Taxonomy" id="1560234"/>
    <lineage>
        <taxon>Bacteria</taxon>
        <taxon>Pseudomonadati</taxon>
        <taxon>Thermodesulfobacteriota</taxon>
        <taxon>Desulfovibrionia</taxon>
        <taxon>Desulfovibrionales</taxon>
        <taxon>Desulfovibrionaceae</taxon>
        <taxon>Halodesulfovibrio</taxon>
    </lineage>
</organism>
<dbReference type="InterPro" id="IPR036640">
    <property type="entry name" value="ABC1_TM_sf"/>
</dbReference>
<dbReference type="EMBL" id="JXMS01000008">
    <property type="protein sequence ID" value="OBQ54080.1"/>
    <property type="molecule type" value="Genomic_DNA"/>
</dbReference>
<dbReference type="SMART" id="SM00382">
    <property type="entry name" value="AAA"/>
    <property type="match status" value="1"/>
</dbReference>
<dbReference type="PATRIC" id="fig|1560234.3.peg.3246"/>
<dbReference type="Pfam" id="PF00664">
    <property type="entry name" value="ABC_membrane"/>
    <property type="match status" value="1"/>
</dbReference>
<dbReference type="GO" id="GO:0005524">
    <property type="term" value="F:ATP binding"/>
    <property type="evidence" value="ECO:0007669"/>
    <property type="project" value="UniProtKB-KW"/>
</dbReference>
<comment type="caution">
    <text evidence="10">The sequence shown here is derived from an EMBL/GenBank/DDBJ whole genome shotgun (WGS) entry which is preliminary data.</text>
</comment>
<feature type="transmembrane region" description="Helical" evidence="7">
    <location>
        <begin position="74"/>
        <end position="91"/>
    </location>
</feature>
<dbReference type="STRING" id="1560234.SP90_06355"/>
<keyword evidence="3" id="KW-0547">Nucleotide-binding</keyword>
<dbReference type="PROSITE" id="PS00211">
    <property type="entry name" value="ABC_TRANSPORTER_1"/>
    <property type="match status" value="1"/>
</dbReference>
<gene>
    <name evidence="10" type="ORF">SP90_06355</name>
</gene>
<dbReference type="SUPFAM" id="SSF90123">
    <property type="entry name" value="ABC transporter transmembrane region"/>
    <property type="match status" value="1"/>
</dbReference>
<dbReference type="CDD" id="cd03228">
    <property type="entry name" value="ABCC_MRP_Like"/>
    <property type="match status" value="1"/>
</dbReference>
<dbReference type="PANTHER" id="PTHR24221">
    <property type="entry name" value="ATP-BINDING CASSETTE SUB-FAMILY B"/>
    <property type="match status" value="1"/>
</dbReference>
<dbReference type="InterPro" id="IPR027417">
    <property type="entry name" value="P-loop_NTPase"/>
</dbReference>
<feature type="domain" description="ABC transporter" evidence="8">
    <location>
        <begin position="248"/>
        <end position="474"/>
    </location>
</feature>
<sequence>MHQSLVENVFNSYLLVDIAYFKDRNSAELLNDLNVDIGNINKVCDNTVFFVITQLVSCLGGIAGLFIIDYRLSLLVFLFFPLKYFTVRFFSDQREKKMGQLLEKNTVFGHWFGDALNAIRDVRLFGLQKKMQQEVAGHVFGVADSQRQLNILQSMNLCSEVFLMHSMEVLLLLVGAYFILDKTLTLGSLFAFISYSMQVLEPISATLNLKFMFSGIIPSATRYFQLLDHTRQAQEFSGSAPVEQINSVEFKNVSFSYGENRVLNKANFVVQKGDKVAVIGANGSGKSTLFTLIERLAVPDEGQVLINGITAASFDLQKYRAAFAAVGQDSFLLNRTVEENVCMGSLCEAKNINDALARAGLRDLAFDDIVGENGKQISSGQRQKILFARALLRNTEWFLFDEITSNMDSEAARNLFGVLHDELKDKTVIMIVHDMKLLTHFDYILEVGRDCKVRMHQSYEATTVAETGSFVAAG</sequence>
<evidence type="ECO:0008006" key="12">
    <source>
        <dbReference type="Google" id="ProtNLM"/>
    </source>
</evidence>
<dbReference type="PROSITE" id="PS50893">
    <property type="entry name" value="ABC_TRANSPORTER_2"/>
    <property type="match status" value="1"/>
</dbReference>
<dbReference type="Proteomes" id="UP000091979">
    <property type="component" value="Unassembled WGS sequence"/>
</dbReference>
<feature type="transmembrane region" description="Helical" evidence="7">
    <location>
        <begin position="161"/>
        <end position="180"/>
    </location>
</feature>
<reference evidence="10 11" key="1">
    <citation type="submission" date="2015-01" db="EMBL/GenBank/DDBJ databases">
        <title>Desulfovibrio sp. JC271 draft genome sequence.</title>
        <authorList>
            <person name="Shivani Y."/>
            <person name="Subhash Y."/>
            <person name="Sasikala C."/>
            <person name="Ramana C.V."/>
        </authorList>
    </citation>
    <scope>NUCLEOTIDE SEQUENCE [LARGE SCALE GENOMIC DNA]</scope>
    <source>
        <strain evidence="10 11">JC271</strain>
    </source>
</reference>
<keyword evidence="11" id="KW-1185">Reference proteome</keyword>
<keyword evidence="5 7" id="KW-1133">Transmembrane helix</keyword>
<dbReference type="InterPro" id="IPR003439">
    <property type="entry name" value="ABC_transporter-like_ATP-bd"/>
</dbReference>
<keyword evidence="4" id="KW-0067">ATP-binding</keyword>
<accession>A0A1B7XFM4</accession>
<evidence type="ECO:0000256" key="3">
    <source>
        <dbReference type="ARBA" id="ARBA00022741"/>
    </source>
</evidence>
<evidence type="ECO:0000259" key="9">
    <source>
        <dbReference type="PROSITE" id="PS50929"/>
    </source>
</evidence>
<evidence type="ECO:0000313" key="11">
    <source>
        <dbReference type="Proteomes" id="UP000091979"/>
    </source>
</evidence>
<dbReference type="Pfam" id="PF00005">
    <property type="entry name" value="ABC_tran"/>
    <property type="match status" value="1"/>
</dbReference>
<dbReference type="Gene3D" id="1.20.1560.10">
    <property type="entry name" value="ABC transporter type 1, transmembrane domain"/>
    <property type="match status" value="1"/>
</dbReference>
<dbReference type="GO" id="GO:0005886">
    <property type="term" value="C:plasma membrane"/>
    <property type="evidence" value="ECO:0007669"/>
    <property type="project" value="UniProtKB-SubCell"/>
</dbReference>
<comment type="subcellular location">
    <subcellularLocation>
        <location evidence="1">Cell membrane</location>
        <topology evidence="1">Multi-pass membrane protein</topology>
    </subcellularLocation>
</comment>
<evidence type="ECO:0000256" key="4">
    <source>
        <dbReference type="ARBA" id="ARBA00022840"/>
    </source>
</evidence>
<dbReference type="GO" id="GO:0140359">
    <property type="term" value="F:ABC-type transporter activity"/>
    <property type="evidence" value="ECO:0007669"/>
    <property type="project" value="InterPro"/>
</dbReference>
<name>A0A1B7XFM4_9BACT</name>
<evidence type="ECO:0000256" key="6">
    <source>
        <dbReference type="ARBA" id="ARBA00023136"/>
    </source>
</evidence>
<evidence type="ECO:0000256" key="1">
    <source>
        <dbReference type="ARBA" id="ARBA00004651"/>
    </source>
</evidence>
<dbReference type="SUPFAM" id="SSF52540">
    <property type="entry name" value="P-loop containing nucleoside triphosphate hydrolases"/>
    <property type="match status" value="1"/>
</dbReference>
<dbReference type="InterPro" id="IPR039421">
    <property type="entry name" value="Type_1_exporter"/>
</dbReference>
<evidence type="ECO:0000313" key="10">
    <source>
        <dbReference type="EMBL" id="OBQ54080.1"/>
    </source>
</evidence>
<protein>
    <recommendedName>
        <fullName evidence="12">ABC transporter ATP-binding protein</fullName>
    </recommendedName>
</protein>
<dbReference type="PANTHER" id="PTHR24221:SF654">
    <property type="entry name" value="ATP-BINDING CASSETTE SUB-FAMILY B MEMBER 6"/>
    <property type="match status" value="1"/>
</dbReference>
<dbReference type="InterPro" id="IPR017871">
    <property type="entry name" value="ABC_transporter-like_CS"/>
</dbReference>
<dbReference type="GO" id="GO:0016887">
    <property type="term" value="F:ATP hydrolysis activity"/>
    <property type="evidence" value="ECO:0007669"/>
    <property type="project" value="InterPro"/>
</dbReference>
<dbReference type="InterPro" id="IPR003593">
    <property type="entry name" value="AAA+_ATPase"/>
</dbReference>
<dbReference type="PROSITE" id="PS50929">
    <property type="entry name" value="ABC_TM1F"/>
    <property type="match status" value="1"/>
</dbReference>
<dbReference type="CDD" id="cd07346">
    <property type="entry name" value="ABC_6TM_exporters"/>
    <property type="match status" value="1"/>
</dbReference>
<dbReference type="Gene3D" id="3.40.50.300">
    <property type="entry name" value="P-loop containing nucleotide triphosphate hydrolases"/>
    <property type="match status" value="1"/>
</dbReference>
<keyword evidence="6 7" id="KW-0472">Membrane</keyword>
<evidence type="ECO:0000256" key="5">
    <source>
        <dbReference type="ARBA" id="ARBA00022989"/>
    </source>
</evidence>
<proteinExistence type="predicted"/>
<feature type="transmembrane region" description="Helical" evidence="7">
    <location>
        <begin position="48"/>
        <end position="68"/>
    </location>
</feature>
<dbReference type="AlphaFoldDB" id="A0A1B7XFM4"/>
<feature type="domain" description="ABC transmembrane type-1" evidence="9">
    <location>
        <begin position="1"/>
        <end position="209"/>
    </location>
</feature>